<evidence type="ECO:0000256" key="1">
    <source>
        <dbReference type="SAM" id="MobiDB-lite"/>
    </source>
</evidence>
<dbReference type="OrthoDB" id="10389868at2759"/>
<comment type="caution">
    <text evidence="2">The sequence shown here is derived from an EMBL/GenBank/DDBJ whole genome shotgun (WGS) entry which is preliminary data.</text>
</comment>
<dbReference type="EMBL" id="JXTB01000498">
    <property type="protein sequence ID" value="PON38346.1"/>
    <property type="molecule type" value="Genomic_DNA"/>
</dbReference>
<feature type="compositionally biased region" description="Basic and acidic residues" evidence="1">
    <location>
        <begin position="50"/>
        <end position="60"/>
    </location>
</feature>
<reference evidence="3" key="1">
    <citation type="submission" date="2016-06" db="EMBL/GenBank/DDBJ databases">
        <title>Parallel loss of symbiosis genes in relatives of nitrogen-fixing non-legume Parasponia.</title>
        <authorList>
            <person name="Van Velzen R."/>
            <person name="Holmer R."/>
            <person name="Bu F."/>
            <person name="Rutten L."/>
            <person name="Van Zeijl A."/>
            <person name="Liu W."/>
            <person name="Santuari L."/>
            <person name="Cao Q."/>
            <person name="Sharma T."/>
            <person name="Shen D."/>
            <person name="Roswanjaya Y."/>
            <person name="Wardhani T."/>
            <person name="Kalhor M.S."/>
            <person name="Jansen J."/>
            <person name="Van den Hoogen J."/>
            <person name="Gungor B."/>
            <person name="Hartog M."/>
            <person name="Hontelez J."/>
            <person name="Verver J."/>
            <person name="Yang W.-C."/>
            <person name="Schijlen E."/>
            <person name="Repin R."/>
            <person name="Schilthuizen M."/>
            <person name="Schranz E."/>
            <person name="Heidstra R."/>
            <person name="Miyata K."/>
            <person name="Fedorova E."/>
            <person name="Kohlen W."/>
            <person name="Bisseling T."/>
            <person name="Smit S."/>
            <person name="Geurts R."/>
        </authorList>
    </citation>
    <scope>NUCLEOTIDE SEQUENCE [LARGE SCALE GENOMIC DNA]</scope>
    <source>
        <strain evidence="3">cv. WU1-14</strain>
    </source>
</reference>
<protein>
    <submittedName>
        <fullName evidence="2">Uncharacterized protein</fullName>
    </submittedName>
</protein>
<dbReference type="AlphaFoldDB" id="A0A2P5AP61"/>
<dbReference type="Proteomes" id="UP000237105">
    <property type="component" value="Unassembled WGS sequence"/>
</dbReference>
<gene>
    <name evidence="2" type="ORF">PanWU01x14_313370</name>
</gene>
<accession>A0A2P5AP61</accession>
<keyword evidence="3" id="KW-1185">Reference proteome</keyword>
<sequence length="60" mass="6544">EMSQMIMLCINGMNVVIQGMKFFLESGLKESKQVASGGEPSNAGISLQRPADKGKEKGWR</sequence>
<feature type="non-terminal residue" evidence="2">
    <location>
        <position position="1"/>
    </location>
</feature>
<organism evidence="2 3">
    <name type="scientific">Parasponia andersonii</name>
    <name type="common">Sponia andersonii</name>
    <dbReference type="NCBI Taxonomy" id="3476"/>
    <lineage>
        <taxon>Eukaryota</taxon>
        <taxon>Viridiplantae</taxon>
        <taxon>Streptophyta</taxon>
        <taxon>Embryophyta</taxon>
        <taxon>Tracheophyta</taxon>
        <taxon>Spermatophyta</taxon>
        <taxon>Magnoliopsida</taxon>
        <taxon>eudicotyledons</taxon>
        <taxon>Gunneridae</taxon>
        <taxon>Pentapetalae</taxon>
        <taxon>rosids</taxon>
        <taxon>fabids</taxon>
        <taxon>Rosales</taxon>
        <taxon>Cannabaceae</taxon>
        <taxon>Parasponia</taxon>
    </lineage>
</organism>
<proteinExistence type="predicted"/>
<name>A0A2P5AP61_PARAD</name>
<evidence type="ECO:0000313" key="2">
    <source>
        <dbReference type="EMBL" id="PON38346.1"/>
    </source>
</evidence>
<evidence type="ECO:0000313" key="3">
    <source>
        <dbReference type="Proteomes" id="UP000237105"/>
    </source>
</evidence>
<feature type="region of interest" description="Disordered" evidence="1">
    <location>
        <begin position="33"/>
        <end position="60"/>
    </location>
</feature>